<evidence type="ECO:0000256" key="5">
    <source>
        <dbReference type="ARBA" id="ARBA00023136"/>
    </source>
</evidence>
<feature type="transmembrane region" description="Helical" evidence="6">
    <location>
        <begin position="298"/>
        <end position="321"/>
    </location>
</feature>
<dbReference type="KEGG" id="pstg:E8M01_09290"/>
<organism evidence="7 8">
    <name type="scientific">Phreatobacter stygius</name>
    <dbReference type="NCBI Taxonomy" id="1940610"/>
    <lineage>
        <taxon>Bacteria</taxon>
        <taxon>Pseudomonadati</taxon>
        <taxon>Pseudomonadota</taxon>
        <taxon>Alphaproteobacteria</taxon>
        <taxon>Hyphomicrobiales</taxon>
        <taxon>Phreatobacteraceae</taxon>
        <taxon>Phreatobacter</taxon>
    </lineage>
</organism>
<dbReference type="PANTHER" id="PTHR30482">
    <property type="entry name" value="HIGH-AFFINITY BRANCHED-CHAIN AMINO ACID TRANSPORT SYSTEM PERMEASE"/>
    <property type="match status" value="1"/>
</dbReference>
<name>A0A4D7B0V0_9HYPH</name>
<dbReference type="AlphaFoldDB" id="A0A4D7B0V0"/>
<dbReference type="PANTHER" id="PTHR30482:SF17">
    <property type="entry name" value="ABC TRANSPORTER ATP-BINDING PROTEIN"/>
    <property type="match status" value="1"/>
</dbReference>
<keyword evidence="8" id="KW-1185">Reference proteome</keyword>
<keyword evidence="4 6" id="KW-1133">Transmembrane helix</keyword>
<dbReference type="RefSeq" id="WP_136959862.1">
    <property type="nucleotide sequence ID" value="NZ_CP039690.1"/>
</dbReference>
<dbReference type="InterPro" id="IPR043428">
    <property type="entry name" value="LivM-like"/>
</dbReference>
<evidence type="ECO:0000256" key="2">
    <source>
        <dbReference type="ARBA" id="ARBA00022475"/>
    </source>
</evidence>
<sequence>MSISSPFVTEAPQRAAISDPARDRRHFRWIFLALAVALIVLPAFVYPIFLMKLLCFALFAIAFNLLLGHCGLLSFGHAAFFGAGGYVAAYAALVWRLPPEAAVALGTMTGVVLGAVFGALAIRRQGIYLTMVTLGLAQLIYFVALRSPFTGAEDGIQNVPRGTLFGMIDLKNDVSLYFVIATVFLVTLLLTYRLAFSPFGQVLRAIRGNEPRAISLGLNVRFYKLAVFIISAGLSGLAGSMKAVVFQIASLVDVHISTSGEVVLMTLVGGVGTILGPIVGAAVIVVSQNYLAGFGEWVVFLQGLIFVISVLLFRDGIVGVISRKIGRPL</sequence>
<feature type="transmembrane region" description="Helical" evidence="6">
    <location>
        <begin position="225"/>
        <end position="250"/>
    </location>
</feature>
<dbReference type="GO" id="GO:0005886">
    <property type="term" value="C:plasma membrane"/>
    <property type="evidence" value="ECO:0007669"/>
    <property type="project" value="UniProtKB-SubCell"/>
</dbReference>
<proteinExistence type="predicted"/>
<dbReference type="OrthoDB" id="9804361at2"/>
<evidence type="ECO:0000256" key="6">
    <source>
        <dbReference type="SAM" id="Phobius"/>
    </source>
</evidence>
<evidence type="ECO:0000313" key="8">
    <source>
        <dbReference type="Proteomes" id="UP000298781"/>
    </source>
</evidence>
<evidence type="ECO:0000313" key="7">
    <source>
        <dbReference type="EMBL" id="QCI64408.1"/>
    </source>
</evidence>
<reference evidence="7 8" key="1">
    <citation type="submission" date="2019-04" db="EMBL/GenBank/DDBJ databases">
        <title>Phreatobacter aquaticus sp. nov.</title>
        <authorList>
            <person name="Choi A."/>
        </authorList>
    </citation>
    <scope>NUCLEOTIDE SEQUENCE [LARGE SCALE GENOMIC DNA]</scope>
    <source>
        <strain evidence="7 8">KCTC 52518</strain>
    </source>
</reference>
<protein>
    <submittedName>
        <fullName evidence="7">Branched-chain amino acid ABC transporter permease</fullName>
    </submittedName>
</protein>
<dbReference type="CDD" id="cd06581">
    <property type="entry name" value="TM_PBP1_LivM_like"/>
    <property type="match status" value="1"/>
</dbReference>
<feature type="transmembrane region" description="Helical" evidence="6">
    <location>
        <begin position="127"/>
        <end position="144"/>
    </location>
</feature>
<evidence type="ECO:0000256" key="1">
    <source>
        <dbReference type="ARBA" id="ARBA00004651"/>
    </source>
</evidence>
<keyword evidence="3 6" id="KW-0812">Transmembrane</keyword>
<gene>
    <name evidence="7" type="ORF">E8M01_09290</name>
</gene>
<keyword evidence="5 6" id="KW-0472">Membrane</keyword>
<dbReference type="EMBL" id="CP039690">
    <property type="protein sequence ID" value="QCI64408.1"/>
    <property type="molecule type" value="Genomic_DNA"/>
</dbReference>
<dbReference type="Pfam" id="PF02653">
    <property type="entry name" value="BPD_transp_2"/>
    <property type="match status" value="1"/>
</dbReference>
<feature type="transmembrane region" description="Helical" evidence="6">
    <location>
        <begin position="262"/>
        <end position="286"/>
    </location>
</feature>
<dbReference type="Proteomes" id="UP000298781">
    <property type="component" value="Chromosome"/>
</dbReference>
<dbReference type="InterPro" id="IPR001851">
    <property type="entry name" value="ABC_transp_permease"/>
</dbReference>
<evidence type="ECO:0000256" key="3">
    <source>
        <dbReference type="ARBA" id="ARBA00022692"/>
    </source>
</evidence>
<feature type="transmembrane region" description="Helical" evidence="6">
    <location>
        <begin position="101"/>
        <end position="120"/>
    </location>
</feature>
<dbReference type="GO" id="GO:0015658">
    <property type="term" value="F:branched-chain amino acid transmembrane transporter activity"/>
    <property type="evidence" value="ECO:0007669"/>
    <property type="project" value="InterPro"/>
</dbReference>
<comment type="subcellular location">
    <subcellularLocation>
        <location evidence="1">Cell membrane</location>
        <topology evidence="1">Multi-pass membrane protein</topology>
    </subcellularLocation>
</comment>
<keyword evidence="2" id="KW-1003">Cell membrane</keyword>
<accession>A0A4D7B0V0</accession>
<evidence type="ECO:0000256" key="4">
    <source>
        <dbReference type="ARBA" id="ARBA00022989"/>
    </source>
</evidence>
<feature type="transmembrane region" description="Helical" evidence="6">
    <location>
        <begin position="174"/>
        <end position="195"/>
    </location>
</feature>
<feature type="transmembrane region" description="Helical" evidence="6">
    <location>
        <begin position="27"/>
        <end position="44"/>
    </location>
</feature>